<dbReference type="PRINTS" id="PR00607">
    <property type="entry name" value="CYTCHROMECIE"/>
</dbReference>
<evidence type="ECO:0000256" key="4">
    <source>
        <dbReference type="ARBA" id="ARBA00022982"/>
    </source>
</evidence>
<dbReference type="SUPFAM" id="SSF46626">
    <property type="entry name" value="Cytochrome c"/>
    <property type="match status" value="1"/>
</dbReference>
<keyword evidence="3" id="KW-0479">Metal-binding</keyword>
<dbReference type="AlphaFoldDB" id="A0A3B0Z0S8"/>
<keyword evidence="5" id="KW-0408">Iron</keyword>
<dbReference type="EMBL" id="UOFL01000229">
    <property type="protein sequence ID" value="VAW81853.1"/>
    <property type="molecule type" value="Genomic_DNA"/>
</dbReference>
<feature type="domain" description="Cytochrome c" evidence="7">
    <location>
        <begin position="59"/>
        <end position="147"/>
    </location>
</feature>
<evidence type="ECO:0000256" key="3">
    <source>
        <dbReference type="ARBA" id="ARBA00022723"/>
    </source>
</evidence>
<evidence type="ECO:0000259" key="7">
    <source>
        <dbReference type="PROSITE" id="PS51007"/>
    </source>
</evidence>
<dbReference type="PROSITE" id="PS51007">
    <property type="entry name" value="CYTC"/>
    <property type="match status" value="1"/>
</dbReference>
<sequence length="149" mass="15142">MGNQDKAFMRNLIVVMGGLVALAVIVFVTAQQLAGPAKMDIKDTEMNIARAGTSVTANDKVRVAAKVVVAKKTAAQLGGTCMGCHATGVAGAPKVGDAAAWAPRAKLGVAALVKSVIKGKGAMPPKGATTLTEAEITIVVKDMLTRSAK</sequence>
<keyword evidence="2" id="KW-0349">Heme</keyword>
<dbReference type="PANTHER" id="PTHR40942:SF4">
    <property type="entry name" value="CYTOCHROME C5"/>
    <property type="match status" value="1"/>
</dbReference>
<evidence type="ECO:0000256" key="5">
    <source>
        <dbReference type="ARBA" id="ARBA00023004"/>
    </source>
</evidence>
<organism evidence="8">
    <name type="scientific">hydrothermal vent metagenome</name>
    <dbReference type="NCBI Taxonomy" id="652676"/>
    <lineage>
        <taxon>unclassified sequences</taxon>
        <taxon>metagenomes</taxon>
        <taxon>ecological metagenomes</taxon>
    </lineage>
</organism>
<reference evidence="8" key="1">
    <citation type="submission" date="2018-06" db="EMBL/GenBank/DDBJ databases">
        <authorList>
            <person name="Zhirakovskaya E."/>
        </authorList>
    </citation>
    <scope>NUCLEOTIDE SEQUENCE</scope>
</reference>
<dbReference type="PANTHER" id="PTHR40942">
    <property type="match status" value="1"/>
</dbReference>
<dbReference type="InterPro" id="IPR009056">
    <property type="entry name" value="Cyt_c-like_dom"/>
</dbReference>
<evidence type="ECO:0000256" key="6">
    <source>
        <dbReference type="SAM" id="Phobius"/>
    </source>
</evidence>
<dbReference type="GO" id="GO:0009055">
    <property type="term" value="F:electron transfer activity"/>
    <property type="evidence" value="ECO:0007669"/>
    <property type="project" value="InterPro"/>
</dbReference>
<dbReference type="Pfam" id="PF13442">
    <property type="entry name" value="Cytochrome_CBB3"/>
    <property type="match status" value="1"/>
</dbReference>
<evidence type="ECO:0000313" key="8">
    <source>
        <dbReference type="EMBL" id="VAW81853.1"/>
    </source>
</evidence>
<keyword evidence="6" id="KW-0812">Transmembrane</keyword>
<dbReference type="Gene3D" id="1.10.760.10">
    <property type="entry name" value="Cytochrome c-like domain"/>
    <property type="match status" value="1"/>
</dbReference>
<protein>
    <submittedName>
        <fullName evidence="8">Cytochrome c5</fullName>
    </submittedName>
</protein>
<keyword evidence="6" id="KW-1133">Transmembrane helix</keyword>
<evidence type="ECO:0000256" key="2">
    <source>
        <dbReference type="ARBA" id="ARBA00022617"/>
    </source>
</evidence>
<gene>
    <name evidence="8" type="ORF">MNBD_GAMMA12-2932</name>
</gene>
<keyword evidence="1" id="KW-0813">Transport</keyword>
<dbReference type="InterPro" id="IPR002323">
    <property type="entry name" value="Cyt_CIE"/>
</dbReference>
<accession>A0A3B0Z0S8</accession>
<keyword evidence="4" id="KW-0249">Electron transport</keyword>
<evidence type="ECO:0000256" key="1">
    <source>
        <dbReference type="ARBA" id="ARBA00022448"/>
    </source>
</evidence>
<dbReference type="GO" id="GO:0020037">
    <property type="term" value="F:heme binding"/>
    <property type="evidence" value="ECO:0007669"/>
    <property type="project" value="InterPro"/>
</dbReference>
<dbReference type="InterPro" id="IPR036909">
    <property type="entry name" value="Cyt_c-like_dom_sf"/>
</dbReference>
<name>A0A3B0Z0S8_9ZZZZ</name>
<dbReference type="GO" id="GO:0005506">
    <property type="term" value="F:iron ion binding"/>
    <property type="evidence" value="ECO:0007669"/>
    <property type="project" value="InterPro"/>
</dbReference>
<keyword evidence="6" id="KW-0472">Membrane</keyword>
<proteinExistence type="predicted"/>
<feature type="transmembrane region" description="Helical" evidence="6">
    <location>
        <begin position="12"/>
        <end position="30"/>
    </location>
</feature>